<evidence type="ECO:0000256" key="6">
    <source>
        <dbReference type="ARBA" id="ARBA00023136"/>
    </source>
</evidence>
<evidence type="ECO:0000256" key="2">
    <source>
        <dbReference type="ARBA" id="ARBA00022448"/>
    </source>
</evidence>
<keyword evidence="6 7" id="KW-0472">Membrane</keyword>
<dbReference type="Proteomes" id="UP000494117">
    <property type="component" value="Unassembled WGS sequence"/>
</dbReference>
<evidence type="ECO:0000256" key="4">
    <source>
        <dbReference type="ARBA" id="ARBA00022692"/>
    </source>
</evidence>
<evidence type="ECO:0000313" key="10">
    <source>
        <dbReference type="Proteomes" id="UP000494117"/>
    </source>
</evidence>
<dbReference type="Pfam" id="PF19300">
    <property type="entry name" value="BPD_transp_1_N"/>
    <property type="match status" value="1"/>
</dbReference>
<sequence>MKSLLAVASVLIKSITVLLAVAVINFMLVRMAPGDPVSVLAGEAGASDQHYIDQLRKEFKLDKPLPVQLAGYLGSMATLNLGFSYRQQQPVWDLIADRLPATLVLAIPAFLLSLLGGVLLGVLASKYRGTWKDSAITAGSLAFYATPIFWVGLMLVLLFSVQLGWFPPFGLEAMGSGKSGLARALDIAHHAVLPVLTLAAFNLALYARMTRASMNEVQTADFVKTAWAKGLSPSRVVWVHQLRNAVLPVITLAGIQAGQLIGGSVLVETVFAWPGIGRLAFDALMQRDYQVLLGVFFCTSLMVVAFNLITDLMYLLIDPRMRSAA</sequence>
<evidence type="ECO:0000256" key="7">
    <source>
        <dbReference type="RuleBase" id="RU363032"/>
    </source>
</evidence>
<dbReference type="InterPro" id="IPR035906">
    <property type="entry name" value="MetI-like_sf"/>
</dbReference>
<keyword evidence="5 7" id="KW-1133">Transmembrane helix</keyword>
<dbReference type="PANTHER" id="PTHR43163">
    <property type="entry name" value="DIPEPTIDE TRANSPORT SYSTEM PERMEASE PROTEIN DPPB-RELATED"/>
    <property type="match status" value="1"/>
</dbReference>
<comment type="subcellular location">
    <subcellularLocation>
        <location evidence="1 7">Cell membrane</location>
        <topology evidence="1 7">Multi-pass membrane protein</topology>
    </subcellularLocation>
</comment>
<dbReference type="Gene3D" id="1.10.3720.10">
    <property type="entry name" value="MetI-like"/>
    <property type="match status" value="1"/>
</dbReference>
<dbReference type="GO" id="GO:0005886">
    <property type="term" value="C:plasma membrane"/>
    <property type="evidence" value="ECO:0007669"/>
    <property type="project" value="UniProtKB-SubCell"/>
</dbReference>
<dbReference type="InterPro" id="IPR000515">
    <property type="entry name" value="MetI-like"/>
</dbReference>
<protein>
    <submittedName>
        <fullName evidence="9">Dipeptide transport system permease protein DppB</fullName>
    </submittedName>
</protein>
<dbReference type="CDD" id="cd06261">
    <property type="entry name" value="TM_PBP2"/>
    <property type="match status" value="1"/>
</dbReference>
<proteinExistence type="inferred from homology"/>
<accession>A0A6S7EEI8</accession>
<dbReference type="Pfam" id="PF00528">
    <property type="entry name" value="BPD_transp_1"/>
    <property type="match status" value="1"/>
</dbReference>
<dbReference type="PANTHER" id="PTHR43163:SF9">
    <property type="entry name" value="ABC TRANSPORTER PERMEASE PROTEIN"/>
    <property type="match status" value="1"/>
</dbReference>
<name>A0A6S7EEI8_9BURK</name>
<feature type="transmembrane region" description="Helical" evidence="7">
    <location>
        <begin position="291"/>
        <end position="317"/>
    </location>
</feature>
<reference evidence="9 10" key="1">
    <citation type="submission" date="2020-04" db="EMBL/GenBank/DDBJ databases">
        <authorList>
            <person name="De Canck E."/>
        </authorList>
    </citation>
    <scope>NUCLEOTIDE SEQUENCE [LARGE SCALE GENOMIC DNA]</scope>
    <source>
        <strain evidence="9 10">LMG 26858</strain>
    </source>
</reference>
<dbReference type="EMBL" id="CADILG010000039">
    <property type="protein sequence ID" value="CAB3905560.1"/>
    <property type="molecule type" value="Genomic_DNA"/>
</dbReference>
<evidence type="ECO:0000256" key="3">
    <source>
        <dbReference type="ARBA" id="ARBA00022475"/>
    </source>
</evidence>
<feature type="transmembrane region" description="Helical" evidence="7">
    <location>
        <begin position="187"/>
        <end position="207"/>
    </location>
</feature>
<dbReference type="RefSeq" id="WP_175209151.1">
    <property type="nucleotide sequence ID" value="NZ_CADILG010000039.1"/>
</dbReference>
<feature type="transmembrane region" description="Helical" evidence="7">
    <location>
        <begin position="103"/>
        <end position="123"/>
    </location>
</feature>
<keyword evidence="4 7" id="KW-0812">Transmembrane</keyword>
<evidence type="ECO:0000259" key="8">
    <source>
        <dbReference type="PROSITE" id="PS50928"/>
    </source>
</evidence>
<feature type="transmembrane region" description="Helical" evidence="7">
    <location>
        <begin position="143"/>
        <end position="167"/>
    </location>
</feature>
<dbReference type="GO" id="GO:0055085">
    <property type="term" value="P:transmembrane transport"/>
    <property type="evidence" value="ECO:0007669"/>
    <property type="project" value="InterPro"/>
</dbReference>
<keyword evidence="3" id="KW-1003">Cell membrane</keyword>
<dbReference type="SUPFAM" id="SSF161098">
    <property type="entry name" value="MetI-like"/>
    <property type="match status" value="1"/>
</dbReference>
<comment type="similarity">
    <text evidence="7">Belongs to the binding-protein-dependent transport system permease family.</text>
</comment>
<feature type="domain" description="ABC transmembrane type-1" evidence="8">
    <location>
        <begin position="99"/>
        <end position="314"/>
    </location>
</feature>
<dbReference type="InterPro" id="IPR045621">
    <property type="entry name" value="BPD_transp_1_N"/>
</dbReference>
<organism evidence="9 10">
    <name type="scientific">Achromobacter anxifer</name>
    <dbReference type="NCBI Taxonomy" id="1287737"/>
    <lineage>
        <taxon>Bacteria</taxon>
        <taxon>Pseudomonadati</taxon>
        <taxon>Pseudomonadota</taxon>
        <taxon>Betaproteobacteria</taxon>
        <taxon>Burkholderiales</taxon>
        <taxon>Alcaligenaceae</taxon>
        <taxon>Achromobacter</taxon>
    </lineage>
</organism>
<dbReference type="PROSITE" id="PS50928">
    <property type="entry name" value="ABC_TM1"/>
    <property type="match status" value="1"/>
</dbReference>
<keyword evidence="10" id="KW-1185">Reference proteome</keyword>
<evidence type="ECO:0000256" key="1">
    <source>
        <dbReference type="ARBA" id="ARBA00004651"/>
    </source>
</evidence>
<gene>
    <name evidence="9" type="primary">dppB_7</name>
    <name evidence="9" type="ORF">LMG26858_04462</name>
</gene>
<dbReference type="AlphaFoldDB" id="A0A6S7EEI8"/>
<evidence type="ECO:0000313" key="9">
    <source>
        <dbReference type="EMBL" id="CAB3905560.1"/>
    </source>
</evidence>
<keyword evidence="2 7" id="KW-0813">Transport</keyword>
<evidence type="ECO:0000256" key="5">
    <source>
        <dbReference type="ARBA" id="ARBA00022989"/>
    </source>
</evidence>
<feature type="transmembrane region" description="Helical" evidence="7">
    <location>
        <begin position="6"/>
        <end position="28"/>
    </location>
</feature>